<evidence type="ECO:0000259" key="2">
    <source>
        <dbReference type="Pfam" id="PF03372"/>
    </source>
</evidence>
<organism evidence="3 4">
    <name type="scientific">Streptomyces uncialis</name>
    <dbReference type="NCBI Taxonomy" id="1048205"/>
    <lineage>
        <taxon>Bacteria</taxon>
        <taxon>Bacillati</taxon>
        <taxon>Actinomycetota</taxon>
        <taxon>Actinomycetes</taxon>
        <taxon>Kitasatosporales</taxon>
        <taxon>Streptomycetaceae</taxon>
        <taxon>Streptomyces</taxon>
    </lineage>
</organism>
<dbReference type="GO" id="GO:0003824">
    <property type="term" value="F:catalytic activity"/>
    <property type="evidence" value="ECO:0007669"/>
    <property type="project" value="InterPro"/>
</dbReference>
<feature type="domain" description="Endonuclease/exonuclease/phosphatase" evidence="2">
    <location>
        <begin position="106"/>
        <end position="306"/>
    </location>
</feature>
<gene>
    <name evidence="3" type="ORF">AB852_18930</name>
</gene>
<feature type="transmembrane region" description="Helical" evidence="1">
    <location>
        <begin position="72"/>
        <end position="90"/>
    </location>
</feature>
<evidence type="ECO:0000313" key="4">
    <source>
        <dbReference type="Proteomes" id="UP000186455"/>
    </source>
</evidence>
<feature type="transmembrane region" description="Helical" evidence="1">
    <location>
        <begin position="50"/>
        <end position="67"/>
    </location>
</feature>
<keyword evidence="1" id="KW-0472">Membrane</keyword>
<dbReference type="EMBL" id="LFBV01000004">
    <property type="protein sequence ID" value="OKH93776.1"/>
    <property type="molecule type" value="Genomic_DNA"/>
</dbReference>
<comment type="caution">
    <text evidence="3">The sequence shown here is derived from an EMBL/GenBank/DDBJ whole genome shotgun (WGS) entry which is preliminary data.</text>
</comment>
<keyword evidence="1" id="KW-1133">Transmembrane helix</keyword>
<dbReference type="Proteomes" id="UP000186455">
    <property type="component" value="Unassembled WGS sequence"/>
</dbReference>
<evidence type="ECO:0000256" key="1">
    <source>
        <dbReference type="SAM" id="Phobius"/>
    </source>
</evidence>
<reference evidence="3 4" key="1">
    <citation type="submission" date="2015-06" db="EMBL/GenBank/DDBJ databases">
        <title>Cloning and characterization of the uncialamcin biosynthetic gene cluster.</title>
        <authorList>
            <person name="Yan X."/>
            <person name="Huang T."/>
            <person name="Ge H."/>
            <person name="Shen B."/>
        </authorList>
    </citation>
    <scope>NUCLEOTIDE SEQUENCE [LARGE SCALE GENOMIC DNA]</scope>
    <source>
        <strain evidence="3 4">DCA2648</strain>
    </source>
</reference>
<dbReference type="STRING" id="1048205.AB852_18930"/>
<keyword evidence="4" id="KW-1185">Reference proteome</keyword>
<dbReference type="InterPro" id="IPR005135">
    <property type="entry name" value="Endo/exonuclease/phosphatase"/>
</dbReference>
<evidence type="ECO:0000313" key="3">
    <source>
        <dbReference type="EMBL" id="OKH93776.1"/>
    </source>
</evidence>
<keyword evidence="1" id="KW-0812">Transmembrane</keyword>
<dbReference type="Gene3D" id="3.60.10.10">
    <property type="entry name" value="Endonuclease/exonuclease/phosphatase"/>
    <property type="match status" value="1"/>
</dbReference>
<accession>A0A1Q4V7G9</accession>
<dbReference type="InterPro" id="IPR036691">
    <property type="entry name" value="Endo/exonu/phosph_ase_sf"/>
</dbReference>
<name>A0A1Q4V7G9_9ACTN</name>
<sequence>MGARGARRWSVRPWRGAWLAVAGALCAALPFAHPLLPNSLGNLGSLVETFLPWTVALLLPLTLFGLYRRAPLVLFGVVLVAVAWPVRFGGTLVDKRESGGELIVVSHNVGEDNPDPAGTARRLADTGAQVIAVQELAAEARETFHRALPARYAHHTVHGGVGLWSTYAMTGAEPVEIMPWPRALRATLATPKGPLTVFVAHLASVRVSPVHGFTTGRRDDAARLLARAVTAERPGRVLVVGDLNGTTDDRALAPLLRGLTSAQDVAGDGFGFSWPAGFPLARIDHVLARGIRPLSAGTLPGTGSDHLPVTASFTL</sequence>
<dbReference type="Pfam" id="PF03372">
    <property type="entry name" value="Exo_endo_phos"/>
    <property type="match status" value="1"/>
</dbReference>
<proteinExistence type="predicted"/>
<dbReference type="AlphaFoldDB" id="A0A1Q4V7G9"/>
<protein>
    <submittedName>
        <fullName evidence="3">Membrane protein</fullName>
    </submittedName>
</protein>
<dbReference type="SUPFAM" id="SSF56219">
    <property type="entry name" value="DNase I-like"/>
    <property type="match status" value="1"/>
</dbReference>